<keyword evidence="3" id="KW-1185">Reference proteome</keyword>
<dbReference type="AlphaFoldDB" id="A0A7N2MAY5"/>
<dbReference type="Pfam" id="PF13966">
    <property type="entry name" value="zf-RVT"/>
    <property type="match status" value="1"/>
</dbReference>
<dbReference type="InParanoid" id="A0A7N2MAY5"/>
<protein>
    <recommendedName>
        <fullName evidence="1">Reverse transcriptase zinc-binding domain-containing protein</fullName>
    </recommendedName>
</protein>
<organism evidence="2 3">
    <name type="scientific">Quercus lobata</name>
    <name type="common">Valley oak</name>
    <dbReference type="NCBI Taxonomy" id="97700"/>
    <lineage>
        <taxon>Eukaryota</taxon>
        <taxon>Viridiplantae</taxon>
        <taxon>Streptophyta</taxon>
        <taxon>Embryophyta</taxon>
        <taxon>Tracheophyta</taxon>
        <taxon>Spermatophyta</taxon>
        <taxon>Magnoliopsida</taxon>
        <taxon>eudicotyledons</taxon>
        <taxon>Gunneridae</taxon>
        <taxon>Pentapetalae</taxon>
        <taxon>rosids</taxon>
        <taxon>fabids</taxon>
        <taxon>Fagales</taxon>
        <taxon>Fagaceae</taxon>
        <taxon>Quercus</taxon>
    </lineage>
</organism>
<dbReference type="EnsemblPlants" id="QL08p017448:mrna">
    <property type="protein sequence ID" value="QL08p017448:mrna"/>
    <property type="gene ID" value="QL08p017448"/>
</dbReference>
<reference evidence="2 3" key="1">
    <citation type="journal article" date="2016" name="G3 (Bethesda)">
        <title>First Draft Assembly and Annotation of the Genome of a California Endemic Oak Quercus lobata Nee (Fagaceae).</title>
        <authorList>
            <person name="Sork V.L."/>
            <person name="Fitz-Gibbon S.T."/>
            <person name="Puiu D."/>
            <person name="Crepeau M."/>
            <person name="Gugger P.F."/>
            <person name="Sherman R."/>
            <person name="Stevens K."/>
            <person name="Langley C.H."/>
            <person name="Pellegrini M."/>
            <person name="Salzberg S.L."/>
        </authorList>
    </citation>
    <scope>NUCLEOTIDE SEQUENCE [LARGE SCALE GENOMIC DNA]</scope>
    <source>
        <strain evidence="2 3">cv. SW786</strain>
    </source>
</reference>
<dbReference type="InterPro" id="IPR026960">
    <property type="entry name" value="RVT-Znf"/>
</dbReference>
<evidence type="ECO:0000313" key="3">
    <source>
        <dbReference type="Proteomes" id="UP000594261"/>
    </source>
</evidence>
<feature type="domain" description="Reverse transcriptase zinc-binding" evidence="1">
    <location>
        <begin position="12"/>
        <end position="56"/>
    </location>
</feature>
<accession>A0A7N2MAY5</accession>
<sequence>MDVKLGDNPSYVWQSLPQARNLIRDGSIDPTCTFCGQSDETKCHILWECSLARNVWALGQGKLQKSCSVMPSFCFLTHSMIERLSAKELESWAMIAWSLRNARNRFHFEQCQTQPNAIFKAATSLLEEYQRLALARQTH</sequence>
<dbReference type="EMBL" id="LRBV02000008">
    <property type="status" value="NOT_ANNOTATED_CDS"/>
    <property type="molecule type" value="Genomic_DNA"/>
</dbReference>
<reference evidence="2" key="2">
    <citation type="submission" date="2021-01" db="UniProtKB">
        <authorList>
            <consortium name="EnsemblPlants"/>
        </authorList>
    </citation>
    <scope>IDENTIFICATION</scope>
</reference>
<proteinExistence type="predicted"/>
<evidence type="ECO:0000313" key="2">
    <source>
        <dbReference type="EnsemblPlants" id="QL08p017448:mrna"/>
    </source>
</evidence>
<dbReference type="Proteomes" id="UP000594261">
    <property type="component" value="Chromosome 8"/>
</dbReference>
<dbReference type="Gramene" id="QL08p017448:mrna">
    <property type="protein sequence ID" value="QL08p017448:mrna"/>
    <property type="gene ID" value="QL08p017448"/>
</dbReference>
<evidence type="ECO:0000259" key="1">
    <source>
        <dbReference type="Pfam" id="PF13966"/>
    </source>
</evidence>
<name>A0A7N2MAY5_QUELO</name>